<evidence type="ECO:0000313" key="2">
    <source>
        <dbReference type="Proteomes" id="UP001364695"/>
    </source>
</evidence>
<name>A0ACC6P550_9BURK</name>
<evidence type="ECO:0000313" key="1">
    <source>
        <dbReference type="EMBL" id="MEJ7139338.1"/>
    </source>
</evidence>
<dbReference type="EMBL" id="JAWDIE010000024">
    <property type="protein sequence ID" value="MEJ7139338.1"/>
    <property type="molecule type" value="Genomic_DNA"/>
</dbReference>
<proteinExistence type="predicted"/>
<reference evidence="1" key="1">
    <citation type="submission" date="2023-10" db="EMBL/GenBank/DDBJ databases">
        <title>Amphibacter perezi, gen. nov., sp. nov. a novel taxa of the family Comamonadaceae, class Betaproteobacteria isolated from the skin microbiota of Pelophylax perezi from different populations.</title>
        <authorList>
            <person name="Costa S."/>
            <person name="Proenca D.N."/>
            <person name="Lopes I."/>
            <person name="Morais P.V."/>
        </authorList>
    </citation>
    <scope>NUCLEOTIDE SEQUENCE</scope>
    <source>
        <strain evidence="1">SL12-8</strain>
    </source>
</reference>
<organism evidence="1 2">
    <name type="scientific">Amphibiibacter pelophylacis</name>
    <dbReference type="NCBI Taxonomy" id="1799477"/>
    <lineage>
        <taxon>Bacteria</taxon>
        <taxon>Pseudomonadati</taxon>
        <taxon>Pseudomonadota</taxon>
        <taxon>Betaproteobacteria</taxon>
        <taxon>Burkholderiales</taxon>
        <taxon>Sphaerotilaceae</taxon>
        <taxon>Amphibiibacter</taxon>
    </lineage>
</organism>
<protein>
    <submittedName>
        <fullName evidence="1">EAL domain-containing protein</fullName>
    </submittedName>
</protein>
<accession>A0ACC6P550</accession>
<keyword evidence="2" id="KW-1185">Reference proteome</keyword>
<dbReference type="Proteomes" id="UP001364695">
    <property type="component" value="Unassembled WGS sequence"/>
</dbReference>
<gene>
    <name evidence="1" type="ORF">RV045_13005</name>
</gene>
<comment type="caution">
    <text evidence="1">The sequence shown here is derived from an EMBL/GenBank/DDBJ whole genome shotgun (WGS) entry which is preliminary data.</text>
</comment>
<sequence>MAAWTLFRRFAPKALSAPGTPGLPAWPGLQRASIRRKLWLLSVLTVSLTALISMVLVIALTWTQRLQEAREGYQLKGRIVADNVVPAVVFNDPQTASEILRTFVNDPTVLRAALILPGGQGFAQYSRSPVQTTGADLSPGDSQTLRIPVMQSQTVVATLLLDYDRAALYRGLWISIGALALATLLSLAVSLYAARRLHRMIQDPLHDLSAVMKRISQGGDYSMRAPTDVAPEITEMSRSFNLMIEQIEQRRQALEAELAERKRMERQLEHLALHDTLTQLPNRNNLFIRLDQLIATARRSHTQVAVFFIDLDRFKQINDTLGHNVGDVVLRETAARLLALTRASDVLARIGGDEFVIAMPDASLASAALVAGKIIDCLSQDMVHDGKALTVTPSIGISLFPDDSASIVDLLKHADMAMYHAKTSGRNGFRFFSADLRDSMVRKVDIEMHLRDAIRNRELFMVYQPKFDFAGNRLASFEALIRWRHPTQGLIPPGDFIPVAEETGLIVEIGEWVLHEVARQSHLWERDFGLKVPVAVNVSSRQLRDGRLEEIMASAIESTQASRDCLELEITESAFMEDPEGIAPALKRLQEQGTKISIDDFGTGYSSLSYLKKLPLNYLKLDQTFVRDIERDPNDAAICHATISLAHSLGLEVIAEGIETPSQFEYLSRLGCDIGQGYYYSRPVEAHECSQWLDTRAGQERDDAELARRTLAGDRA</sequence>